<name>D2SB10_GEOOG</name>
<keyword evidence="3" id="KW-1185">Reference proteome</keyword>
<dbReference type="Proteomes" id="UP000001382">
    <property type="component" value="Chromosome"/>
</dbReference>
<gene>
    <name evidence="2" type="ordered locus">Gobs_3445</name>
</gene>
<proteinExistence type="predicted"/>
<evidence type="ECO:0000256" key="1">
    <source>
        <dbReference type="SAM" id="MobiDB-lite"/>
    </source>
</evidence>
<dbReference type="AlphaFoldDB" id="D2SB10"/>
<evidence type="ECO:0000313" key="3">
    <source>
        <dbReference type="Proteomes" id="UP000001382"/>
    </source>
</evidence>
<sequence>MDISAKGSGDDVGAGNDMGGVDKEAATDHVTCGRPHARYCSIKVEGNTDGPAGLLLHLAPTFAALRRCVADGSLSSRTVRRP</sequence>
<feature type="region of interest" description="Disordered" evidence="1">
    <location>
        <begin position="1"/>
        <end position="22"/>
    </location>
</feature>
<protein>
    <submittedName>
        <fullName evidence="2">Uncharacterized protein</fullName>
    </submittedName>
</protein>
<dbReference type="KEGG" id="gob:Gobs_3445"/>
<evidence type="ECO:0000313" key="2">
    <source>
        <dbReference type="EMBL" id="ADB76045.1"/>
    </source>
</evidence>
<reference evidence="3" key="2">
    <citation type="submission" date="2010-01" db="EMBL/GenBank/DDBJ databases">
        <title>The complete genome of Geodermatophilus obscurus DSM 43160.</title>
        <authorList>
            <consortium name="US DOE Joint Genome Institute (JGI-PGF)"/>
            <person name="Lucas S."/>
            <person name="Copeland A."/>
            <person name="Lapidus A."/>
            <person name="Glavina del Rio T."/>
            <person name="Dalin E."/>
            <person name="Tice H."/>
            <person name="Bruce D."/>
            <person name="Goodwin L."/>
            <person name="Pitluck S."/>
            <person name="Kyrpides N."/>
            <person name="Mavromatis K."/>
            <person name="Ivanova N."/>
            <person name="Munk A.C."/>
            <person name="Brettin T."/>
            <person name="Detter J.C."/>
            <person name="Han C."/>
            <person name="Larimer F."/>
            <person name="Land M."/>
            <person name="Hauser L."/>
            <person name="Markowitz V."/>
            <person name="Cheng J.-F."/>
            <person name="Hugenholtz P."/>
            <person name="Woyke T."/>
            <person name="Wu D."/>
            <person name="Jando M."/>
            <person name="Schneider S."/>
            <person name="Klenk H.-P."/>
            <person name="Eisen J.A."/>
        </authorList>
    </citation>
    <scope>NUCLEOTIDE SEQUENCE [LARGE SCALE GENOMIC DNA]</scope>
    <source>
        <strain evidence="3">ATCC 25078 / DSM 43160 / JCM 3152 / KCC A-0152 / KCTC 9177 / NBRC 13315 / NRRL B-3577 / G-20</strain>
    </source>
</reference>
<reference evidence="2 3" key="1">
    <citation type="journal article" date="2010" name="Stand. Genomic Sci.">
        <title>Complete genome sequence of Geodermatophilus obscurus type strain (G-20).</title>
        <authorList>
            <person name="Ivanova N."/>
            <person name="Sikorski J."/>
            <person name="Jando M."/>
            <person name="Munk C."/>
            <person name="Lapidus A."/>
            <person name="Glavina Del Rio T."/>
            <person name="Copeland A."/>
            <person name="Tice H."/>
            <person name="Cheng J.-F."/>
            <person name="Lucas S."/>
            <person name="Chen F."/>
            <person name="Nolan M."/>
            <person name="Bruce D."/>
            <person name="Goodwin L."/>
            <person name="Pitluck S."/>
            <person name="Mavromatis K."/>
            <person name="Mikhailova N."/>
            <person name="Pati A."/>
            <person name="Chen A."/>
            <person name="Palaniappan K."/>
            <person name="Land M."/>
            <person name="Hauser L."/>
            <person name="Chang Y.-J."/>
            <person name="Jeffries C.D."/>
            <person name="Meincke L."/>
            <person name="Brettin T."/>
            <person name="Detter J.C."/>
            <person name="Detter J.C."/>
            <person name="Rohde M."/>
            <person name="Goeker M."/>
            <person name="Bristow J."/>
            <person name="Eisen J.A."/>
            <person name="Markowitz V."/>
            <person name="Hugenholtz P."/>
            <person name="Kyrpides N.C."/>
            <person name="Klenk H.-P."/>
        </authorList>
    </citation>
    <scope>NUCLEOTIDE SEQUENCE [LARGE SCALE GENOMIC DNA]</scope>
    <source>
        <strain evidence="3">ATCC 25078 / DSM 43160 / JCM 3152 / KCC A-0152 / KCTC 9177 / NBRC 13315 / NRRL B-3577 / G-20</strain>
    </source>
</reference>
<dbReference type="HOGENOM" id="CLU_2553424_0_0_11"/>
<organism evidence="2 3">
    <name type="scientific">Geodermatophilus obscurus (strain ATCC 25078 / DSM 43160 / JCM 3152 / CCUG 61914 / KCC A-0152 / KCTC 9177 / NBRC 13315 / NRRL B-3577 / G-20)</name>
    <dbReference type="NCBI Taxonomy" id="526225"/>
    <lineage>
        <taxon>Bacteria</taxon>
        <taxon>Bacillati</taxon>
        <taxon>Actinomycetota</taxon>
        <taxon>Actinomycetes</taxon>
        <taxon>Geodermatophilales</taxon>
        <taxon>Geodermatophilaceae</taxon>
        <taxon>Geodermatophilus</taxon>
    </lineage>
</organism>
<dbReference type="EMBL" id="CP001867">
    <property type="protein sequence ID" value="ADB76045.1"/>
    <property type="molecule type" value="Genomic_DNA"/>
</dbReference>
<accession>D2SB10</accession>